<feature type="transmembrane region" description="Helical" evidence="2">
    <location>
        <begin position="33"/>
        <end position="53"/>
    </location>
</feature>
<evidence type="ECO:0000313" key="4">
    <source>
        <dbReference type="Proteomes" id="UP000315724"/>
    </source>
</evidence>
<keyword evidence="4" id="KW-1185">Reference proteome</keyword>
<dbReference type="KEGG" id="tpol:Mal48_44040"/>
<keyword evidence="2" id="KW-1133">Transmembrane helix</keyword>
<dbReference type="EMBL" id="CP036267">
    <property type="protein sequence ID" value="QDT35129.1"/>
    <property type="molecule type" value="Genomic_DNA"/>
</dbReference>
<protein>
    <submittedName>
        <fullName evidence="3">Uncharacterized protein</fullName>
    </submittedName>
</protein>
<gene>
    <name evidence="3" type="ORF">Mal48_44040</name>
</gene>
<feature type="region of interest" description="Disordered" evidence="1">
    <location>
        <begin position="101"/>
        <end position="121"/>
    </location>
</feature>
<organism evidence="3 4">
    <name type="scientific">Thalassoglobus polymorphus</name>
    <dbReference type="NCBI Taxonomy" id="2527994"/>
    <lineage>
        <taxon>Bacteria</taxon>
        <taxon>Pseudomonadati</taxon>
        <taxon>Planctomycetota</taxon>
        <taxon>Planctomycetia</taxon>
        <taxon>Planctomycetales</taxon>
        <taxon>Planctomycetaceae</taxon>
        <taxon>Thalassoglobus</taxon>
    </lineage>
</organism>
<reference evidence="3 4" key="1">
    <citation type="submission" date="2019-02" db="EMBL/GenBank/DDBJ databases">
        <title>Deep-cultivation of Planctomycetes and their phenomic and genomic characterization uncovers novel biology.</title>
        <authorList>
            <person name="Wiegand S."/>
            <person name="Jogler M."/>
            <person name="Boedeker C."/>
            <person name="Pinto D."/>
            <person name="Vollmers J."/>
            <person name="Rivas-Marin E."/>
            <person name="Kohn T."/>
            <person name="Peeters S.H."/>
            <person name="Heuer A."/>
            <person name="Rast P."/>
            <person name="Oberbeckmann S."/>
            <person name="Bunk B."/>
            <person name="Jeske O."/>
            <person name="Meyerdierks A."/>
            <person name="Storesund J.E."/>
            <person name="Kallscheuer N."/>
            <person name="Luecker S."/>
            <person name="Lage O.M."/>
            <person name="Pohl T."/>
            <person name="Merkel B.J."/>
            <person name="Hornburger P."/>
            <person name="Mueller R.-W."/>
            <person name="Bruemmer F."/>
            <person name="Labrenz M."/>
            <person name="Spormann A.M."/>
            <person name="Op den Camp H."/>
            <person name="Overmann J."/>
            <person name="Amann R."/>
            <person name="Jetten M.S.M."/>
            <person name="Mascher T."/>
            <person name="Medema M.H."/>
            <person name="Devos D.P."/>
            <person name="Kaster A.-K."/>
            <person name="Ovreas L."/>
            <person name="Rohde M."/>
            <person name="Galperin M.Y."/>
            <person name="Jogler C."/>
        </authorList>
    </citation>
    <scope>NUCLEOTIDE SEQUENCE [LARGE SCALE GENOMIC DNA]</scope>
    <source>
        <strain evidence="3 4">Mal48</strain>
    </source>
</reference>
<name>A0A517QU08_9PLAN</name>
<keyword evidence="2" id="KW-0472">Membrane</keyword>
<dbReference type="Proteomes" id="UP000315724">
    <property type="component" value="Chromosome"/>
</dbReference>
<sequence>MRFFDRQYGQLQTSWSQLGRNRSNWKQVDWKEFCRIGFCVLLTMWMVLTTVGFSSASFDLSLAAIGSSSIHNCCCDLQKQRSNNCCCYPAKASGASQSCCVGGSEEEPQQDDTEPSHPQFNSYCGTSVPTGTIINREPRLDTERLVSTPDLHLDGLLAHVDETSMSLFDVIDPPPPQA</sequence>
<proteinExistence type="predicted"/>
<dbReference type="AlphaFoldDB" id="A0A517QU08"/>
<evidence type="ECO:0000256" key="2">
    <source>
        <dbReference type="SAM" id="Phobius"/>
    </source>
</evidence>
<keyword evidence="2" id="KW-0812">Transmembrane</keyword>
<evidence type="ECO:0000256" key="1">
    <source>
        <dbReference type="SAM" id="MobiDB-lite"/>
    </source>
</evidence>
<feature type="compositionally biased region" description="Acidic residues" evidence="1">
    <location>
        <begin position="104"/>
        <end position="113"/>
    </location>
</feature>
<evidence type="ECO:0000313" key="3">
    <source>
        <dbReference type="EMBL" id="QDT35129.1"/>
    </source>
</evidence>
<accession>A0A517QU08</accession>